<dbReference type="Pfam" id="PF04039">
    <property type="entry name" value="MnhB"/>
    <property type="match status" value="1"/>
</dbReference>
<feature type="transmembrane region" description="Helical" evidence="8">
    <location>
        <begin position="264"/>
        <end position="285"/>
    </location>
</feature>
<feature type="transmembrane region" description="Helical" evidence="8">
    <location>
        <begin position="157"/>
        <end position="179"/>
    </location>
</feature>
<feature type="transmembrane region" description="Helical" evidence="8">
    <location>
        <begin position="564"/>
        <end position="582"/>
    </location>
</feature>
<feature type="domain" description="Na+/H+ antiporter MnhB subunit-related protein" evidence="10">
    <location>
        <begin position="807"/>
        <end position="942"/>
    </location>
</feature>
<dbReference type="EMBL" id="FNGP01000001">
    <property type="protein sequence ID" value="SDL15857.1"/>
    <property type="molecule type" value="Genomic_DNA"/>
</dbReference>
<dbReference type="AlphaFoldDB" id="A0A1G9HS71"/>
<feature type="transmembrane region" description="Helical" evidence="8">
    <location>
        <begin position="317"/>
        <end position="341"/>
    </location>
</feature>
<feature type="transmembrane region" description="Helical" evidence="8">
    <location>
        <begin position="23"/>
        <end position="43"/>
    </location>
</feature>
<feature type="transmembrane region" description="Helical" evidence="8">
    <location>
        <begin position="742"/>
        <end position="761"/>
    </location>
</feature>
<feature type="transmembrane region" description="Helical" evidence="8">
    <location>
        <begin position="292"/>
        <end position="311"/>
    </location>
</feature>
<feature type="transmembrane region" description="Helical" evidence="8">
    <location>
        <begin position="79"/>
        <end position="99"/>
    </location>
</feature>
<evidence type="ECO:0000259" key="9">
    <source>
        <dbReference type="Pfam" id="PF00361"/>
    </source>
</evidence>
<comment type="subcellular location">
    <subcellularLocation>
        <location evidence="1">Cell membrane</location>
        <topology evidence="1">Multi-pass membrane protein</topology>
    </subcellularLocation>
    <subcellularLocation>
        <location evidence="7">Membrane</location>
        <topology evidence="7">Multi-pass membrane protein</topology>
    </subcellularLocation>
</comment>
<dbReference type="InterPro" id="IPR007182">
    <property type="entry name" value="MnhB"/>
</dbReference>
<feature type="transmembrane region" description="Helical" evidence="8">
    <location>
        <begin position="834"/>
        <end position="853"/>
    </location>
</feature>
<evidence type="ECO:0000256" key="6">
    <source>
        <dbReference type="ARBA" id="ARBA00023136"/>
    </source>
</evidence>
<keyword evidence="5 8" id="KW-1133">Transmembrane helix</keyword>
<evidence type="ECO:0000313" key="13">
    <source>
        <dbReference type="EMBL" id="SDL15857.1"/>
    </source>
</evidence>
<feature type="transmembrane region" description="Helical" evidence="8">
    <location>
        <begin position="237"/>
        <end position="258"/>
    </location>
</feature>
<evidence type="ECO:0000256" key="4">
    <source>
        <dbReference type="ARBA" id="ARBA00022692"/>
    </source>
</evidence>
<keyword evidence="14" id="KW-1185">Reference proteome</keyword>
<dbReference type="GO" id="GO:0005886">
    <property type="term" value="C:plasma membrane"/>
    <property type="evidence" value="ECO:0007669"/>
    <property type="project" value="UniProtKB-SubCell"/>
</dbReference>
<keyword evidence="2" id="KW-0813">Transport</keyword>
<dbReference type="NCBIfam" id="NF009284">
    <property type="entry name" value="PRK12644.1"/>
    <property type="match status" value="1"/>
</dbReference>
<evidence type="ECO:0000256" key="1">
    <source>
        <dbReference type="ARBA" id="ARBA00004651"/>
    </source>
</evidence>
<dbReference type="InterPro" id="IPR050616">
    <property type="entry name" value="CPA3_Na-H_Antiporter_A"/>
</dbReference>
<dbReference type="InterPro" id="IPR001750">
    <property type="entry name" value="ND/Mrp_TM"/>
</dbReference>
<evidence type="ECO:0000256" key="3">
    <source>
        <dbReference type="ARBA" id="ARBA00022475"/>
    </source>
</evidence>
<feature type="transmembrane region" description="Helical" evidence="8">
    <location>
        <begin position="128"/>
        <end position="145"/>
    </location>
</feature>
<evidence type="ECO:0000256" key="2">
    <source>
        <dbReference type="ARBA" id="ARBA00022448"/>
    </source>
</evidence>
<dbReference type="InterPro" id="IPR025383">
    <property type="entry name" value="MrpA_C/MbhD"/>
</dbReference>
<feature type="transmembrane region" description="Helical" evidence="8">
    <location>
        <begin position="404"/>
        <end position="428"/>
    </location>
</feature>
<feature type="transmembrane region" description="Helical" evidence="8">
    <location>
        <begin position="455"/>
        <end position="474"/>
    </location>
</feature>
<evidence type="ECO:0000256" key="5">
    <source>
        <dbReference type="ARBA" id="ARBA00022989"/>
    </source>
</evidence>
<organism evidence="13 14">
    <name type="scientific">Tessaracoccus oleiagri</name>
    <dbReference type="NCBI Taxonomy" id="686624"/>
    <lineage>
        <taxon>Bacteria</taxon>
        <taxon>Bacillati</taxon>
        <taxon>Actinomycetota</taxon>
        <taxon>Actinomycetes</taxon>
        <taxon>Propionibacteriales</taxon>
        <taxon>Propionibacteriaceae</taxon>
        <taxon>Tessaracoccus</taxon>
    </lineage>
</organism>
<feature type="domain" description="MrpA C-terminal/MbhE" evidence="12">
    <location>
        <begin position="684"/>
        <end position="759"/>
    </location>
</feature>
<dbReference type="PRINTS" id="PR01434">
    <property type="entry name" value="NADHDHGNASE5"/>
</dbReference>
<dbReference type="STRING" id="686624.SAMN04488242_0496"/>
<protein>
    <submittedName>
        <fullName evidence="13">Multisubunit sodium/proton antiporter, MrpA subunit (TC 2.A.63.1)/multisubunit sodium/proton antiporter, MrpB subunit (TC 2.A.63.1)</fullName>
    </submittedName>
</protein>
<feature type="transmembrane region" description="Helical" evidence="8">
    <location>
        <begin position="874"/>
        <end position="893"/>
    </location>
</feature>
<feature type="transmembrane region" description="Helical" evidence="8">
    <location>
        <begin position="647"/>
        <end position="665"/>
    </location>
</feature>
<dbReference type="Pfam" id="PF13244">
    <property type="entry name" value="MbhD"/>
    <property type="match status" value="1"/>
</dbReference>
<evidence type="ECO:0000259" key="11">
    <source>
        <dbReference type="Pfam" id="PF13244"/>
    </source>
</evidence>
<dbReference type="InterPro" id="IPR046806">
    <property type="entry name" value="MrpA_C/MbhE"/>
</dbReference>
<evidence type="ECO:0000259" key="12">
    <source>
        <dbReference type="Pfam" id="PF20501"/>
    </source>
</evidence>
<dbReference type="RefSeq" id="WP_218118291.1">
    <property type="nucleotide sequence ID" value="NZ_FNGP01000001.1"/>
</dbReference>
<gene>
    <name evidence="13" type="ORF">SAMN04488242_0496</name>
</gene>
<sequence length="978" mass="104110">MLLALIAAHAVMAALTPVFTRFLRARTFYVLALAPAVSAAYLIARAPVILEGGRVLEEFNWIPALGIGITLSMGLVQWVLGLIVTIIGVLILLYCRWYFAEKMPNLSGAILLAFAGAMLGLVTADDLIVLFVFWELTTVFSYLLIGHDSTRRANRGAATTALVVTTTGGLTMLLGIVAVGYSAGTYSLSEIVVSPPTGLLATVGALMMLVGALSKSALIPFHFWLPGAMAAPTPISAYLHAAAMVKAGIYLVAVLAPAFASVPYWRPAVLILGALTMITGGWRALRQTDLKLLLAYGTVSQLGFMVLLVGMGTKAGALAGLGMVIAHALFKSTLFMIVGIVDHAAGTRDLTQLSGVGYRAPWLAVFGGLAALSMAGFPPLLGFVTKEAAFESIVYLITGDQYQITPLAGALLAVAMVFGSAITVAYSLRWWWGAFASKDGAPVLEWKAPAIGKEAIPALLGLASLVGGFLGGPLTEVLGPYAETVPWGKPSHGFGLWHGFTAPLMMSLIAMASGIALFWFREPIARVQSTFPETTSAEDLYHRSMGGLDRLAVETTARTQRGSLPVYLGTILVTFVALTLYALMDIRFWPQVRWFDSIAQIAVAIVISAAAIAAAKSRGRVRGILLTSATGYGLAATFLMWGAPDLALTQVLVETVTLIVFVLVIRKLPRYFTNRPLTSSRWWRVLLAAAVGTTATLIALVTAGARMHEPVSEAWYQAAYEIGFGKNIVNVALVDTRAWDTFGEISVLVIAATGVASLIFLQTRMAEVKRTDEALAAKNRKREADSSPAVWLRAGQTMSPLARSLMFEVVTRVLFWVLLIVSLYLLLAGHNNPGGGFAGGLVAGLALMIRYLAAGRYELDEAAPFDAGRLLGAGLVLSIGTAVVPVFVGGKVFQSYDYYLNLPGPDTWSLFGHQLPLFGELHLVSSTIFDVGVYLVVIGTILDFARSLGSGIDVHTLQDKAPTPVVNSAKALPGGDRR</sequence>
<feature type="domain" description="MrpA C-terminal/MbhD" evidence="11">
    <location>
        <begin position="606"/>
        <end position="670"/>
    </location>
</feature>
<keyword evidence="4 7" id="KW-0812">Transmembrane</keyword>
<evidence type="ECO:0000313" key="14">
    <source>
        <dbReference type="Proteomes" id="UP000199475"/>
    </source>
</evidence>
<feature type="transmembrane region" description="Helical" evidence="8">
    <location>
        <begin position="106"/>
        <end position="122"/>
    </location>
</feature>
<dbReference type="Pfam" id="PF20501">
    <property type="entry name" value="MbhE"/>
    <property type="match status" value="1"/>
</dbReference>
<dbReference type="Pfam" id="PF00361">
    <property type="entry name" value="Proton_antipo_M"/>
    <property type="match status" value="1"/>
</dbReference>
<accession>A0A1G9HS71</accession>
<feature type="transmembrane region" description="Helical" evidence="8">
    <location>
        <begin position="621"/>
        <end position="641"/>
    </location>
</feature>
<feature type="transmembrane region" description="Helical" evidence="8">
    <location>
        <begin position="199"/>
        <end position="225"/>
    </location>
</feature>
<keyword evidence="6 8" id="KW-0472">Membrane</keyword>
<proteinExistence type="predicted"/>
<dbReference type="PANTHER" id="PTHR43373:SF1">
    <property type="entry name" value="NA(+)_H(+) ANTIPORTER SUBUNIT A"/>
    <property type="match status" value="1"/>
</dbReference>
<dbReference type="PANTHER" id="PTHR43373">
    <property type="entry name" value="NA(+)/H(+) ANTIPORTER SUBUNIT"/>
    <property type="match status" value="1"/>
</dbReference>
<feature type="transmembrane region" description="Helical" evidence="8">
    <location>
        <begin position="809"/>
        <end position="828"/>
    </location>
</feature>
<feature type="transmembrane region" description="Helical" evidence="8">
    <location>
        <begin position="685"/>
        <end position="705"/>
    </location>
</feature>
<feature type="transmembrane region" description="Helical" evidence="8">
    <location>
        <begin position="921"/>
        <end position="942"/>
    </location>
</feature>
<feature type="transmembrane region" description="Helical" evidence="8">
    <location>
        <begin position="594"/>
        <end position="614"/>
    </location>
</feature>
<evidence type="ECO:0000259" key="10">
    <source>
        <dbReference type="Pfam" id="PF04039"/>
    </source>
</evidence>
<feature type="domain" description="NADH:quinone oxidoreductase/Mrp antiporter transmembrane" evidence="9">
    <location>
        <begin position="124"/>
        <end position="394"/>
    </location>
</feature>
<feature type="transmembrane region" description="Helical" evidence="8">
    <location>
        <begin position="362"/>
        <end position="384"/>
    </location>
</feature>
<dbReference type="Proteomes" id="UP000199475">
    <property type="component" value="Unassembled WGS sequence"/>
</dbReference>
<evidence type="ECO:0000256" key="7">
    <source>
        <dbReference type="RuleBase" id="RU000320"/>
    </source>
</evidence>
<keyword evidence="3" id="KW-1003">Cell membrane</keyword>
<feature type="transmembrane region" description="Helical" evidence="8">
    <location>
        <begin position="494"/>
        <end position="520"/>
    </location>
</feature>
<name>A0A1G9HS71_9ACTN</name>
<evidence type="ECO:0000256" key="8">
    <source>
        <dbReference type="SAM" id="Phobius"/>
    </source>
</evidence>
<reference evidence="13 14" key="1">
    <citation type="submission" date="2016-10" db="EMBL/GenBank/DDBJ databases">
        <authorList>
            <person name="de Groot N.N."/>
        </authorList>
    </citation>
    <scope>NUCLEOTIDE SEQUENCE [LARGE SCALE GENOMIC DNA]</scope>
    <source>
        <strain evidence="13 14">CGMCC 1.9159</strain>
    </source>
</reference>